<reference evidence="3 4" key="1">
    <citation type="submission" date="2019-08" db="EMBL/GenBank/DDBJ databases">
        <title>Draft genome sequences of two oriental melons (Cucumis melo L. var makuwa).</title>
        <authorList>
            <person name="Kwon S.-Y."/>
        </authorList>
    </citation>
    <scope>NUCLEOTIDE SEQUENCE [LARGE SCALE GENOMIC DNA]</scope>
    <source>
        <strain evidence="4">cv. Chang Bougi</strain>
        <strain evidence="3">cv. SW 3</strain>
        <tissue evidence="1">Leaf</tissue>
    </source>
</reference>
<dbReference type="Proteomes" id="UP000321947">
    <property type="component" value="Unassembled WGS sequence"/>
</dbReference>
<name>A0A5A7USM7_CUCMM</name>
<proteinExistence type="predicted"/>
<sequence>MRERENLSHDFFSLAMRPHLSGVMVVGENCGSRGAYNNFYGVLDEETDDLFLEFDDAFNNIGSSLVGNTLDDSQPSPRRRQHFQNLELERYVQKNRKILISIAPGVKKSISPHVVWFKNTISALTQDTFLVRCLKLVDVPSEYIEVVKSGLQQWFVFDFTYQALNRFVEHQMLTTCKEFREHYHRHFKQFYDPEQARVHSLNRLEKSRTNKAVRVKQPYNRSSGTKPFLQRQYELTKRMRMRIPNPPQNILNHSSGMRYARPFWVDDRTTQKVLVGTPSLSLRMRVAVLRLHICKKCTL</sequence>
<evidence type="ECO:0000313" key="1">
    <source>
        <dbReference type="EMBL" id="KAA0057166.1"/>
    </source>
</evidence>
<gene>
    <name evidence="2" type="ORF">E5676_scaffold1920G00280</name>
    <name evidence="1" type="ORF">E6C27_scaffold741G00350</name>
</gene>
<dbReference type="EMBL" id="SSTD01003014">
    <property type="protein sequence ID" value="TYK27149.1"/>
    <property type="molecule type" value="Genomic_DNA"/>
</dbReference>
<protein>
    <submittedName>
        <fullName evidence="1">CACTA en-spm transposon protein</fullName>
    </submittedName>
</protein>
<dbReference type="AlphaFoldDB" id="A0A5A7USM7"/>
<organism evidence="1 3">
    <name type="scientific">Cucumis melo var. makuwa</name>
    <name type="common">Oriental melon</name>
    <dbReference type="NCBI Taxonomy" id="1194695"/>
    <lineage>
        <taxon>Eukaryota</taxon>
        <taxon>Viridiplantae</taxon>
        <taxon>Streptophyta</taxon>
        <taxon>Embryophyta</taxon>
        <taxon>Tracheophyta</taxon>
        <taxon>Spermatophyta</taxon>
        <taxon>Magnoliopsida</taxon>
        <taxon>eudicotyledons</taxon>
        <taxon>Gunneridae</taxon>
        <taxon>Pentapetalae</taxon>
        <taxon>rosids</taxon>
        <taxon>fabids</taxon>
        <taxon>Cucurbitales</taxon>
        <taxon>Cucurbitaceae</taxon>
        <taxon>Benincaseae</taxon>
        <taxon>Cucumis</taxon>
    </lineage>
</organism>
<dbReference type="EMBL" id="SSTE01007205">
    <property type="protein sequence ID" value="KAA0057166.1"/>
    <property type="molecule type" value="Genomic_DNA"/>
</dbReference>
<dbReference type="OrthoDB" id="1921870at2759"/>
<accession>A0A5A7USM7</accession>
<evidence type="ECO:0000313" key="2">
    <source>
        <dbReference type="EMBL" id="TYK27149.1"/>
    </source>
</evidence>
<dbReference type="Proteomes" id="UP000321393">
    <property type="component" value="Unassembled WGS sequence"/>
</dbReference>
<comment type="caution">
    <text evidence="1">The sequence shown here is derived from an EMBL/GenBank/DDBJ whole genome shotgun (WGS) entry which is preliminary data.</text>
</comment>
<evidence type="ECO:0000313" key="4">
    <source>
        <dbReference type="Proteomes" id="UP000321947"/>
    </source>
</evidence>
<evidence type="ECO:0000313" key="3">
    <source>
        <dbReference type="Proteomes" id="UP000321393"/>
    </source>
</evidence>